<dbReference type="Gene3D" id="3.40.50.300">
    <property type="entry name" value="P-loop containing nucleotide triphosphate hydrolases"/>
    <property type="match status" value="1"/>
</dbReference>
<sequence>FQLYSCYIDLLCRLCHTVQTVDGHCCIMAEGVLDPSIIELFSSIIGYQLVSFKTSHLITSDDEIKSFIKQKLTQTYIDAGIRNEKIVLLITEEEFQYLELIVN</sequence>
<dbReference type="AlphaFoldDB" id="A0A820MZ67"/>
<dbReference type="EMBL" id="CAJOAY010025324">
    <property type="protein sequence ID" value="CAF4382268.1"/>
    <property type="molecule type" value="Genomic_DNA"/>
</dbReference>
<dbReference type="Proteomes" id="UP000663881">
    <property type="component" value="Unassembled WGS sequence"/>
</dbReference>
<gene>
    <name evidence="1" type="ORF">OKA104_LOCUS50422</name>
</gene>
<name>A0A820MZ67_9BILA</name>
<feature type="non-terminal residue" evidence="1">
    <location>
        <position position="103"/>
    </location>
</feature>
<evidence type="ECO:0000313" key="2">
    <source>
        <dbReference type="Proteomes" id="UP000663881"/>
    </source>
</evidence>
<proteinExistence type="predicted"/>
<reference evidence="1" key="1">
    <citation type="submission" date="2021-02" db="EMBL/GenBank/DDBJ databases">
        <authorList>
            <person name="Nowell W R."/>
        </authorList>
    </citation>
    <scope>NUCLEOTIDE SEQUENCE</scope>
</reference>
<accession>A0A820MZ67</accession>
<feature type="non-terminal residue" evidence="1">
    <location>
        <position position="1"/>
    </location>
</feature>
<evidence type="ECO:0000313" key="1">
    <source>
        <dbReference type="EMBL" id="CAF4382268.1"/>
    </source>
</evidence>
<organism evidence="1 2">
    <name type="scientific">Adineta steineri</name>
    <dbReference type="NCBI Taxonomy" id="433720"/>
    <lineage>
        <taxon>Eukaryota</taxon>
        <taxon>Metazoa</taxon>
        <taxon>Spiralia</taxon>
        <taxon>Gnathifera</taxon>
        <taxon>Rotifera</taxon>
        <taxon>Eurotatoria</taxon>
        <taxon>Bdelloidea</taxon>
        <taxon>Adinetida</taxon>
        <taxon>Adinetidae</taxon>
        <taxon>Adineta</taxon>
    </lineage>
</organism>
<dbReference type="InterPro" id="IPR027417">
    <property type="entry name" value="P-loop_NTPase"/>
</dbReference>
<protein>
    <submittedName>
        <fullName evidence="1">Uncharacterized protein</fullName>
    </submittedName>
</protein>
<comment type="caution">
    <text evidence="1">The sequence shown here is derived from an EMBL/GenBank/DDBJ whole genome shotgun (WGS) entry which is preliminary data.</text>
</comment>